<reference evidence="8 9" key="1">
    <citation type="journal article" date="2018" name="G3 (Bethesda)">
        <title>Phylogenetic and Phylogenomic Definition of Rhizopus Species.</title>
        <authorList>
            <person name="Gryganskyi A.P."/>
            <person name="Golan J."/>
            <person name="Dolatabadi S."/>
            <person name="Mondo S."/>
            <person name="Robb S."/>
            <person name="Idnurm A."/>
            <person name="Muszewska A."/>
            <person name="Steczkiewicz K."/>
            <person name="Masonjones S."/>
            <person name="Liao H.L."/>
            <person name="Gajdeczka M.T."/>
            <person name="Anike F."/>
            <person name="Vuek A."/>
            <person name="Anishchenko I.M."/>
            <person name="Voigt K."/>
            <person name="de Hoog G.S."/>
            <person name="Smith M.E."/>
            <person name="Heitman J."/>
            <person name="Vilgalys R."/>
            <person name="Stajich J.E."/>
        </authorList>
    </citation>
    <scope>NUCLEOTIDE SEQUENCE [LARGE SCALE GENOMIC DNA]</scope>
    <source>
        <strain evidence="8 9">LSU 92-RS-03</strain>
    </source>
</reference>
<dbReference type="InterPro" id="IPR003807">
    <property type="entry name" value="DUF202"/>
</dbReference>
<comment type="subcellular location">
    <subcellularLocation>
        <location evidence="1">Cell membrane</location>
        <topology evidence="1">Multi-pass membrane protein</topology>
    </subcellularLocation>
</comment>
<dbReference type="PANTHER" id="PTHR34187:SF2">
    <property type="entry name" value="DUF202 DOMAIN-CONTAINING PROTEIN"/>
    <property type="match status" value="1"/>
</dbReference>
<evidence type="ECO:0000259" key="7">
    <source>
        <dbReference type="Pfam" id="PF02656"/>
    </source>
</evidence>
<evidence type="ECO:0000256" key="1">
    <source>
        <dbReference type="ARBA" id="ARBA00004651"/>
    </source>
</evidence>
<evidence type="ECO:0000313" key="9">
    <source>
        <dbReference type="Proteomes" id="UP000253551"/>
    </source>
</evidence>
<keyword evidence="3 6" id="KW-0812">Transmembrane</keyword>
<keyword evidence="5 6" id="KW-0472">Membrane</keyword>
<accession>A0A367K6Z7</accession>
<dbReference type="AlphaFoldDB" id="A0A367K6Z7"/>
<dbReference type="Pfam" id="PF02656">
    <property type="entry name" value="DUF202"/>
    <property type="match status" value="1"/>
</dbReference>
<dbReference type="EMBL" id="PJQM01002163">
    <property type="protein sequence ID" value="RCH97611.1"/>
    <property type="molecule type" value="Genomic_DNA"/>
</dbReference>
<dbReference type="Proteomes" id="UP000253551">
    <property type="component" value="Unassembled WGS sequence"/>
</dbReference>
<dbReference type="OrthoDB" id="199599at2759"/>
<evidence type="ECO:0000256" key="5">
    <source>
        <dbReference type="ARBA" id="ARBA00023136"/>
    </source>
</evidence>
<comment type="caution">
    <text evidence="8">The sequence shown here is derived from an EMBL/GenBank/DDBJ whole genome shotgun (WGS) entry which is preliminary data.</text>
</comment>
<dbReference type="PANTHER" id="PTHR34187">
    <property type="entry name" value="FGR18P"/>
    <property type="match status" value="1"/>
</dbReference>
<feature type="transmembrane region" description="Helical" evidence="6">
    <location>
        <begin position="40"/>
        <end position="61"/>
    </location>
</feature>
<sequence length="142" mass="15983">MIPKHGYLANIFDRYSTSIYLENKGSVARDHLANERTYLAWLRTSLSTISVGIGITQLFRLEKSMSKNPTREPSILWFDGKMTGLLFIVIGMLFLAFACIRYFHVQAALVHGYFPSSRSTVAIASCVLLFPMTLMLISIAAR</sequence>
<organism evidence="8 9">
    <name type="scientific">Rhizopus stolonifer</name>
    <name type="common">Rhizopus nigricans</name>
    <dbReference type="NCBI Taxonomy" id="4846"/>
    <lineage>
        <taxon>Eukaryota</taxon>
        <taxon>Fungi</taxon>
        <taxon>Fungi incertae sedis</taxon>
        <taxon>Mucoromycota</taxon>
        <taxon>Mucoromycotina</taxon>
        <taxon>Mucoromycetes</taxon>
        <taxon>Mucorales</taxon>
        <taxon>Mucorineae</taxon>
        <taxon>Rhizopodaceae</taxon>
        <taxon>Rhizopus</taxon>
    </lineage>
</organism>
<evidence type="ECO:0000256" key="6">
    <source>
        <dbReference type="SAM" id="Phobius"/>
    </source>
</evidence>
<evidence type="ECO:0000256" key="2">
    <source>
        <dbReference type="ARBA" id="ARBA00022475"/>
    </source>
</evidence>
<dbReference type="InterPro" id="IPR052053">
    <property type="entry name" value="IM_YidH-like"/>
</dbReference>
<proteinExistence type="predicted"/>
<keyword evidence="9" id="KW-1185">Reference proteome</keyword>
<keyword evidence="4 6" id="KW-1133">Transmembrane helix</keyword>
<evidence type="ECO:0000313" key="8">
    <source>
        <dbReference type="EMBL" id="RCH97611.1"/>
    </source>
</evidence>
<evidence type="ECO:0000256" key="3">
    <source>
        <dbReference type="ARBA" id="ARBA00022692"/>
    </source>
</evidence>
<name>A0A367K6Z7_RHIST</name>
<feature type="transmembrane region" description="Helical" evidence="6">
    <location>
        <begin position="119"/>
        <end position="141"/>
    </location>
</feature>
<dbReference type="GO" id="GO:0005886">
    <property type="term" value="C:plasma membrane"/>
    <property type="evidence" value="ECO:0007669"/>
    <property type="project" value="UniProtKB-SubCell"/>
</dbReference>
<protein>
    <recommendedName>
        <fullName evidence="7">DUF202 domain-containing protein</fullName>
    </recommendedName>
</protein>
<evidence type="ECO:0000256" key="4">
    <source>
        <dbReference type="ARBA" id="ARBA00022989"/>
    </source>
</evidence>
<feature type="transmembrane region" description="Helical" evidence="6">
    <location>
        <begin position="82"/>
        <end position="104"/>
    </location>
</feature>
<gene>
    <name evidence="8" type="ORF">CU098_009154</name>
</gene>
<keyword evidence="2" id="KW-1003">Cell membrane</keyword>
<feature type="domain" description="DUF202" evidence="7">
    <location>
        <begin position="29"/>
        <end position="107"/>
    </location>
</feature>